<accession>A0A2J6RTY1</accession>
<dbReference type="GO" id="GO:0016020">
    <property type="term" value="C:membrane"/>
    <property type="evidence" value="ECO:0007669"/>
    <property type="project" value="UniProtKB-SubCell"/>
</dbReference>
<organism evidence="7 8">
    <name type="scientific">Hyaloscypha variabilis (strain UAMH 11265 / GT02V1 / F)</name>
    <name type="common">Meliniomyces variabilis</name>
    <dbReference type="NCBI Taxonomy" id="1149755"/>
    <lineage>
        <taxon>Eukaryota</taxon>
        <taxon>Fungi</taxon>
        <taxon>Dikarya</taxon>
        <taxon>Ascomycota</taxon>
        <taxon>Pezizomycotina</taxon>
        <taxon>Leotiomycetes</taxon>
        <taxon>Helotiales</taxon>
        <taxon>Hyaloscyphaceae</taxon>
        <taxon>Hyaloscypha</taxon>
        <taxon>Hyaloscypha variabilis</taxon>
    </lineage>
</organism>
<dbReference type="EMBL" id="KZ613943">
    <property type="protein sequence ID" value="PMD41979.1"/>
    <property type="molecule type" value="Genomic_DNA"/>
</dbReference>
<dbReference type="STRING" id="1149755.A0A2J6RTY1"/>
<keyword evidence="4 6" id="KW-0472">Membrane</keyword>
<gene>
    <name evidence="7" type="ORF">L207DRAFT_631862</name>
</gene>
<proteinExistence type="predicted"/>
<keyword evidence="2 6" id="KW-0812">Transmembrane</keyword>
<protein>
    <recommendedName>
        <fullName evidence="9">Mid2 domain-containing protein</fullName>
    </recommendedName>
</protein>
<evidence type="ECO:0000256" key="5">
    <source>
        <dbReference type="SAM" id="MobiDB-lite"/>
    </source>
</evidence>
<dbReference type="PANTHER" id="PTHR15549">
    <property type="entry name" value="PAIRED IMMUNOGLOBULIN-LIKE TYPE 2 RECEPTOR"/>
    <property type="match status" value="1"/>
</dbReference>
<dbReference type="GO" id="GO:0071944">
    <property type="term" value="C:cell periphery"/>
    <property type="evidence" value="ECO:0007669"/>
    <property type="project" value="UniProtKB-ARBA"/>
</dbReference>
<dbReference type="OrthoDB" id="5429716at2759"/>
<evidence type="ECO:0000256" key="1">
    <source>
        <dbReference type="ARBA" id="ARBA00004167"/>
    </source>
</evidence>
<feature type="transmembrane region" description="Helical" evidence="6">
    <location>
        <begin position="227"/>
        <end position="256"/>
    </location>
</feature>
<name>A0A2J6RTY1_HYAVF</name>
<dbReference type="AlphaFoldDB" id="A0A2J6RTY1"/>
<evidence type="ECO:0000256" key="3">
    <source>
        <dbReference type="ARBA" id="ARBA00022989"/>
    </source>
</evidence>
<sequence length="332" mass="34206">MTASIDPSSRTILGPLTTTFSAPATCTVGQRACSTCNYAWQAQTCYSAGAGGSETYGVKDATQCWPPTSSGLPEPTPPLWGWGFYSPGLICPTGYTSACSATARSALTWTPEWSLAAGETAVGCCPSQYVCTNNQPNVNTCQFVASSTSVPVMTCESGTTSDFSYLQIPLTISNTADPSFTVFAPLIQINWQSSDLSSASSTTNSASSSTATPSASSSSNTATDTKAGLATGAIVGIAIGASLVVIALAILLFLLIRKPNAKYGLVTQYPATVLQELSGEGKKGVAEHSYPIVEAPAQKEMQPAEIDSRQGSGPPVELDAERLGGPNGHSSP</sequence>
<evidence type="ECO:0008006" key="9">
    <source>
        <dbReference type="Google" id="ProtNLM"/>
    </source>
</evidence>
<feature type="region of interest" description="Disordered" evidence="5">
    <location>
        <begin position="202"/>
        <end position="223"/>
    </location>
</feature>
<reference evidence="7 8" key="1">
    <citation type="submission" date="2016-04" db="EMBL/GenBank/DDBJ databases">
        <title>A degradative enzymes factory behind the ericoid mycorrhizal symbiosis.</title>
        <authorList>
            <consortium name="DOE Joint Genome Institute"/>
            <person name="Martino E."/>
            <person name="Morin E."/>
            <person name="Grelet G."/>
            <person name="Kuo A."/>
            <person name="Kohler A."/>
            <person name="Daghino S."/>
            <person name="Barry K."/>
            <person name="Choi C."/>
            <person name="Cichocki N."/>
            <person name="Clum A."/>
            <person name="Copeland A."/>
            <person name="Hainaut M."/>
            <person name="Haridas S."/>
            <person name="Labutti K."/>
            <person name="Lindquist E."/>
            <person name="Lipzen A."/>
            <person name="Khouja H.-R."/>
            <person name="Murat C."/>
            <person name="Ohm R."/>
            <person name="Olson A."/>
            <person name="Spatafora J."/>
            <person name="Veneault-Fourrey C."/>
            <person name="Henrissat B."/>
            <person name="Grigoriev I."/>
            <person name="Martin F."/>
            <person name="Perotto S."/>
        </authorList>
    </citation>
    <scope>NUCLEOTIDE SEQUENCE [LARGE SCALE GENOMIC DNA]</scope>
    <source>
        <strain evidence="7 8">F</strain>
    </source>
</reference>
<keyword evidence="3 6" id="KW-1133">Transmembrane helix</keyword>
<keyword evidence="8" id="KW-1185">Reference proteome</keyword>
<evidence type="ECO:0000256" key="4">
    <source>
        <dbReference type="ARBA" id="ARBA00023136"/>
    </source>
</evidence>
<dbReference type="PANTHER" id="PTHR15549:SF33">
    <property type="entry name" value="MEMBRANE PROTEIN WSC4, PUTATIVE (AFU_ORTHOLOGUE AFUA_5G09020)-RELATED"/>
    <property type="match status" value="1"/>
</dbReference>
<dbReference type="InterPro" id="IPR051694">
    <property type="entry name" value="Immunoregulatory_rcpt-like"/>
</dbReference>
<feature type="region of interest" description="Disordered" evidence="5">
    <location>
        <begin position="288"/>
        <end position="332"/>
    </location>
</feature>
<comment type="subcellular location">
    <subcellularLocation>
        <location evidence="1">Membrane</location>
        <topology evidence="1">Single-pass membrane protein</topology>
    </subcellularLocation>
</comment>
<evidence type="ECO:0000313" key="7">
    <source>
        <dbReference type="EMBL" id="PMD41979.1"/>
    </source>
</evidence>
<evidence type="ECO:0000256" key="6">
    <source>
        <dbReference type="SAM" id="Phobius"/>
    </source>
</evidence>
<dbReference type="Proteomes" id="UP000235786">
    <property type="component" value="Unassembled WGS sequence"/>
</dbReference>
<evidence type="ECO:0000256" key="2">
    <source>
        <dbReference type="ARBA" id="ARBA00022692"/>
    </source>
</evidence>
<evidence type="ECO:0000313" key="8">
    <source>
        <dbReference type="Proteomes" id="UP000235786"/>
    </source>
</evidence>